<dbReference type="Pfam" id="PF21478">
    <property type="entry name" value="GcvP2_C"/>
    <property type="match status" value="1"/>
</dbReference>
<dbReference type="EMBL" id="PGXC01000003">
    <property type="protein sequence ID" value="PKK91350.1"/>
    <property type="molecule type" value="Genomic_DNA"/>
</dbReference>
<proteinExistence type="predicted"/>
<dbReference type="Gene3D" id="3.90.1150.10">
    <property type="entry name" value="Aspartate Aminotransferase, domain 1"/>
    <property type="match status" value="1"/>
</dbReference>
<keyword evidence="4" id="KW-0663">Pyridoxal phosphate</keyword>
<comment type="catalytic activity">
    <reaction evidence="6">
        <text>N(6)-[(R)-lipoyl]-L-lysyl-[glycine-cleavage complex H protein] + glycine + H(+) = N(6)-[(R)-S(8)-aminomethyldihydrolipoyl]-L-lysyl-[glycine-cleavage complex H protein] + CO2</text>
        <dbReference type="Rhea" id="RHEA:24304"/>
        <dbReference type="Rhea" id="RHEA-COMP:10494"/>
        <dbReference type="Rhea" id="RHEA-COMP:10495"/>
        <dbReference type="ChEBI" id="CHEBI:15378"/>
        <dbReference type="ChEBI" id="CHEBI:16526"/>
        <dbReference type="ChEBI" id="CHEBI:57305"/>
        <dbReference type="ChEBI" id="CHEBI:83099"/>
        <dbReference type="ChEBI" id="CHEBI:83143"/>
        <dbReference type="EC" id="1.4.4.2"/>
    </reaction>
</comment>
<gene>
    <name evidence="9" type="ORF">CVV64_06165</name>
</gene>
<evidence type="ECO:0000256" key="3">
    <source>
        <dbReference type="ARBA" id="ARBA00012134"/>
    </source>
</evidence>
<protein>
    <recommendedName>
        <fullName evidence="3">glycine dehydrogenase (aminomethyl-transferring)</fullName>
        <ecNumber evidence="3">1.4.4.2</ecNumber>
    </recommendedName>
</protein>
<evidence type="ECO:0000259" key="7">
    <source>
        <dbReference type="Pfam" id="PF02347"/>
    </source>
</evidence>
<dbReference type="Gene3D" id="3.40.640.10">
    <property type="entry name" value="Type I PLP-dependent aspartate aminotransferase-like (Major domain)"/>
    <property type="match status" value="1"/>
</dbReference>
<dbReference type="AlphaFoldDB" id="A0A2N1PSP4"/>
<keyword evidence="5 9" id="KW-0560">Oxidoreductase</keyword>
<accession>A0A2N1PSP4</accession>
<comment type="caution">
    <text evidence="9">The sequence shown here is derived from an EMBL/GenBank/DDBJ whole genome shotgun (WGS) entry which is preliminary data.</text>
</comment>
<comment type="cofactor">
    <cofactor evidence="1">
        <name>pyridoxal 5'-phosphate</name>
        <dbReference type="ChEBI" id="CHEBI:597326"/>
    </cofactor>
</comment>
<dbReference type="GO" id="GO:0030170">
    <property type="term" value="F:pyridoxal phosphate binding"/>
    <property type="evidence" value="ECO:0007669"/>
    <property type="project" value="TreeGrafter"/>
</dbReference>
<dbReference type="InterPro" id="IPR015424">
    <property type="entry name" value="PyrdxlP-dep_Trfase"/>
</dbReference>
<dbReference type="FunFam" id="3.90.1150.10:FF:000014">
    <property type="entry name" value="Probable glycine dehydrogenase (decarboxylating) subunit 2"/>
    <property type="match status" value="1"/>
</dbReference>
<feature type="domain" description="Glycine dehydrogenase C-terminal" evidence="8">
    <location>
        <begin position="352"/>
        <end position="446"/>
    </location>
</feature>
<sequence length="492" mass="53740">MKKFFDQRLIFDKSKEGLTNDYLPVPEMALEDTHIPKSMRRIERPSLPQVSENQVMRHYTNLSRLNYGVDNGFYPLGSCTMKYNPKVNEWAASLPGFAGAHPMSDPEHVQGCLELMHELADSLAEIVGMSRVTLQPVAGASGELTGVLIMKKYHEEKKTGARKIIIPDSAHGTNPATVTMGGFEVVQVPSNEQGGIDLESLANVIAQGSIAGLMVTNPNTLGLFDPNIGRIAEMVHQAGGLVYYDGANENAIMGQTKPGTMGFDIVHLNLHKTFSTPHGGGGPGGGAVGVSKHLVKYLPKPLVEKGDHGYFLDWNMPSSIGKVHSFWGNFTILVRAYVYIRRLGAQGLKRVSETAVLNANYMLARLSEAFTAPYGNRCMHEFVLTGKPFAEKGIHTMDFAKALIDRGFHPPTIYFPLIVEEAMMIEPTETESKATMDSFVDTLLDLARLSSENPEVLHRAPETTPVTRLDETAAARKPDICYSGCGFGSSGE</sequence>
<dbReference type="InterPro" id="IPR020581">
    <property type="entry name" value="GDC_P"/>
</dbReference>
<evidence type="ECO:0000256" key="1">
    <source>
        <dbReference type="ARBA" id="ARBA00001933"/>
    </source>
</evidence>
<dbReference type="EC" id="1.4.4.2" evidence="3"/>
<dbReference type="PANTHER" id="PTHR11773">
    <property type="entry name" value="GLYCINE DEHYDROGENASE, DECARBOXYLATING"/>
    <property type="match status" value="1"/>
</dbReference>
<dbReference type="FunFam" id="3.40.640.10:FF:000224">
    <property type="entry name" value="Probable glycine dehydrogenase (decarboxylating) subunit 2"/>
    <property type="match status" value="1"/>
</dbReference>
<reference evidence="9 10" key="1">
    <citation type="journal article" date="2017" name="ISME J.">
        <title>Potential for microbial H2 and metal transformations associated with novel bacteria and archaea in deep terrestrial subsurface sediments.</title>
        <authorList>
            <person name="Hernsdorf A.W."/>
            <person name="Amano Y."/>
            <person name="Miyakawa K."/>
            <person name="Ise K."/>
            <person name="Suzuki Y."/>
            <person name="Anantharaman K."/>
            <person name="Probst A."/>
            <person name="Burstein D."/>
            <person name="Thomas B.C."/>
            <person name="Banfield J.F."/>
        </authorList>
    </citation>
    <scope>NUCLEOTIDE SEQUENCE [LARGE SCALE GENOMIC DNA]</scope>
    <source>
        <strain evidence="9">HGW-Wallbacteria-1</strain>
    </source>
</reference>
<evidence type="ECO:0000313" key="10">
    <source>
        <dbReference type="Proteomes" id="UP000233256"/>
    </source>
</evidence>
<dbReference type="PANTHER" id="PTHR11773:SF1">
    <property type="entry name" value="GLYCINE DEHYDROGENASE (DECARBOXYLATING), MITOCHONDRIAL"/>
    <property type="match status" value="1"/>
</dbReference>
<dbReference type="InterPro" id="IPR015422">
    <property type="entry name" value="PyrdxlP-dep_Trfase_small"/>
</dbReference>
<dbReference type="InterPro" id="IPR049315">
    <property type="entry name" value="GDC-P_N"/>
</dbReference>
<dbReference type="InterPro" id="IPR015421">
    <property type="entry name" value="PyrdxlP-dep_Trfase_major"/>
</dbReference>
<comment type="function">
    <text evidence="2">The glycine cleavage system catalyzes the degradation of glycine. The P protein binds the alpha-amino group of glycine through its pyridoxal phosphate cofactor; CO(2) is released and the remaining methylamine moiety is then transferred to the lipoamide cofactor of the H protein.</text>
</comment>
<dbReference type="GO" id="GO:0004375">
    <property type="term" value="F:glycine dehydrogenase (decarboxylating) activity"/>
    <property type="evidence" value="ECO:0007669"/>
    <property type="project" value="UniProtKB-EC"/>
</dbReference>
<evidence type="ECO:0000256" key="4">
    <source>
        <dbReference type="ARBA" id="ARBA00022898"/>
    </source>
</evidence>
<feature type="domain" description="Glycine cleavage system P-protein N-terminal" evidence="7">
    <location>
        <begin position="30"/>
        <end position="303"/>
    </location>
</feature>
<dbReference type="GO" id="GO:0016594">
    <property type="term" value="F:glycine binding"/>
    <property type="evidence" value="ECO:0007669"/>
    <property type="project" value="TreeGrafter"/>
</dbReference>
<dbReference type="GO" id="GO:0005960">
    <property type="term" value="C:glycine cleavage complex"/>
    <property type="evidence" value="ECO:0007669"/>
    <property type="project" value="TreeGrafter"/>
</dbReference>
<dbReference type="Pfam" id="PF02347">
    <property type="entry name" value="GDC-P"/>
    <property type="match status" value="1"/>
</dbReference>
<name>A0A2N1PSP4_9BACT</name>
<evidence type="ECO:0000256" key="5">
    <source>
        <dbReference type="ARBA" id="ARBA00023002"/>
    </source>
</evidence>
<dbReference type="SUPFAM" id="SSF53383">
    <property type="entry name" value="PLP-dependent transferases"/>
    <property type="match status" value="1"/>
</dbReference>
<dbReference type="Gene3D" id="6.20.440.10">
    <property type="match status" value="1"/>
</dbReference>
<evidence type="ECO:0000259" key="8">
    <source>
        <dbReference type="Pfam" id="PF21478"/>
    </source>
</evidence>
<organism evidence="9 10">
    <name type="scientific">Candidatus Wallbacteria bacterium HGW-Wallbacteria-1</name>
    <dbReference type="NCBI Taxonomy" id="2013854"/>
    <lineage>
        <taxon>Bacteria</taxon>
        <taxon>Candidatus Walliibacteriota</taxon>
    </lineage>
</organism>
<dbReference type="GO" id="GO:0019464">
    <property type="term" value="P:glycine decarboxylation via glycine cleavage system"/>
    <property type="evidence" value="ECO:0007669"/>
    <property type="project" value="TreeGrafter"/>
</dbReference>
<evidence type="ECO:0000256" key="6">
    <source>
        <dbReference type="ARBA" id="ARBA00049026"/>
    </source>
</evidence>
<dbReference type="GO" id="GO:0005829">
    <property type="term" value="C:cytosol"/>
    <property type="evidence" value="ECO:0007669"/>
    <property type="project" value="TreeGrafter"/>
</dbReference>
<evidence type="ECO:0000313" key="9">
    <source>
        <dbReference type="EMBL" id="PKK91350.1"/>
    </source>
</evidence>
<dbReference type="NCBIfam" id="NF003346">
    <property type="entry name" value="PRK04366.1"/>
    <property type="match status" value="1"/>
</dbReference>
<dbReference type="Proteomes" id="UP000233256">
    <property type="component" value="Unassembled WGS sequence"/>
</dbReference>
<evidence type="ECO:0000256" key="2">
    <source>
        <dbReference type="ARBA" id="ARBA00003788"/>
    </source>
</evidence>
<dbReference type="InterPro" id="IPR049316">
    <property type="entry name" value="GDC-P_C"/>
</dbReference>